<dbReference type="InterPro" id="IPR029063">
    <property type="entry name" value="SAM-dependent_MTases_sf"/>
</dbReference>
<dbReference type="OrthoDB" id="9800454at2"/>
<dbReference type="CDD" id="cd02440">
    <property type="entry name" value="AdoMet_MTases"/>
    <property type="match status" value="1"/>
</dbReference>
<sequence length="227" mass="25950">MERRLEEVEYLDILPPDSPEAKKGREGLKKLNFIMGNFSWFKRKLGPVAGSFGGIVAVLEIGAGDGSLGSYLYREPLLKGKLRITGLDRIPRPGCWPKEWDWIKSDLFEALDGALLDRQDFKGILANMVLHHFSPGQLGVLGKWIKRVNPSFLFFCEPLRSRLSLIELFLLRLAGLNEVTFHDGWLSIKSGFRDEELVSFLKLEERDWYCNISSNWMGAYRLEATAR</sequence>
<dbReference type="Proteomes" id="UP000009149">
    <property type="component" value="Chromosome"/>
</dbReference>
<dbReference type="KEGG" id="min:Minf_2050"/>
<dbReference type="Gene3D" id="3.40.50.150">
    <property type="entry name" value="Vaccinia Virus protein VP39"/>
    <property type="match status" value="1"/>
</dbReference>
<dbReference type="EMBL" id="CP000975">
    <property type="protein sequence ID" value="ACD84104.1"/>
    <property type="molecule type" value="Genomic_DNA"/>
</dbReference>
<organism evidence="1 2">
    <name type="scientific">Methylacidiphilum infernorum (isolate V4)</name>
    <name type="common">Methylokorus infernorum (strain V4)</name>
    <dbReference type="NCBI Taxonomy" id="481448"/>
    <lineage>
        <taxon>Bacteria</taxon>
        <taxon>Pseudomonadati</taxon>
        <taxon>Verrucomicrobiota</taxon>
        <taxon>Methylacidiphilae</taxon>
        <taxon>Methylacidiphilales</taxon>
        <taxon>Methylacidiphilaceae</taxon>
        <taxon>Methylacidiphilum (ex Ratnadevi et al. 2023)</taxon>
    </lineage>
</organism>
<evidence type="ECO:0000313" key="2">
    <source>
        <dbReference type="Proteomes" id="UP000009149"/>
    </source>
</evidence>
<dbReference type="STRING" id="481448.Minf_2050"/>
<dbReference type="AlphaFoldDB" id="B3DZ12"/>
<dbReference type="SUPFAM" id="SSF53335">
    <property type="entry name" value="S-adenosyl-L-methionine-dependent methyltransferases"/>
    <property type="match status" value="1"/>
</dbReference>
<dbReference type="RefSeq" id="WP_012464386.1">
    <property type="nucleotide sequence ID" value="NC_010794.1"/>
</dbReference>
<evidence type="ECO:0000313" key="1">
    <source>
        <dbReference type="EMBL" id="ACD84104.1"/>
    </source>
</evidence>
<name>B3DZ12_METI4</name>
<proteinExistence type="predicted"/>
<evidence type="ECO:0008006" key="3">
    <source>
        <dbReference type="Google" id="ProtNLM"/>
    </source>
</evidence>
<accession>B3DZ12</accession>
<dbReference type="eggNOG" id="COG0030">
    <property type="taxonomic scope" value="Bacteria"/>
</dbReference>
<dbReference type="HOGENOM" id="CLU_1218603_0_0_0"/>
<reference evidence="1 2" key="1">
    <citation type="journal article" date="2008" name="Biol. Direct">
        <title>Complete genome sequence of the extremely acidophilic methanotroph isolate V4, Methylacidiphilum infernorum, a representative of the bacterial phylum Verrucomicrobia.</title>
        <authorList>
            <person name="Hou S."/>
            <person name="Makarova K.S."/>
            <person name="Saw J.H."/>
            <person name="Senin P."/>
            <person name="Ly B.V."/>
            <person name="Zhou Z."/>
            <person name="Ren Y."/>
            <person name="Wang J."/>
            <person name="Galperin M.Y."/>
            <person name="Omelchenko M.V."/>
            <person name="Wolf Y.I."/>
            <person name="Yutin N."/>
            <person name="Koonin E.V."/>
            <person name="Stott M.B."/>
            <person name="Mountain B.W."/>
            <person name="Crowe M.A."/>
            <person name="Smirnova A.V."/>
            <person name="Dunfield P.F."/>
            <person name="Feng L."/>
            <person name="Wang L."/>
            <person name="Alam M."/>
        </authorList>
    </citation>
    <scope>NUCLEOTIDE SEQUENCE [LARGE SCALE GENOMIC DNA]</scope>
    <source>
        <strain evidence="2">Isolate V4</strain>
    </source>
</reference>
<protein>
    <recommendedName>
        <fullName evidence="3">SAM-dependent methyltransferase</fullName>
    </recommendedName>
</protein>
<gene>
    <name evidence="1" type="ordered locus">Minf_2050</name>
</gene>